<evidence type="ECO:0000313" key="5">
    <source>
        <dbReference type="EMBL" id="OZM56014.1"/>
    </source>
</evidence>
<evidence type="ECO:0000259" key="3">
    <source>
        <dbReference type="Pfam" id="PF22820"/>
    </source>
</evidence>
<gene>
    <name evidence="5" type="ORF">CIB95_14320</name>
</gene>
<accession>A0A263BQM6</accession>
<evidence type="ECO:0000313" key="6">
    <source>
        <dbReference type="Proteomes" id="UP000217083"/>
    </source>
</evidence>
<reference evidence="6" key="1">
    <citation type="submission" date="2017-08" db="EMBL/GenBank/DDBJ databases">
        <authorList>
            <person name="Huang Z."/>
        </authorList>
    </citation>
    <scope>NUCLEOTIDE SEQUENCE [LARGE SCALE GENOMIC DNA]</scope>
    <source>
        <strain evidence="6">SA5d-4</strain>
    </source>
</reference>
<keyword evidence="1" id="KW-0812">Transmembrane</keyword>
<dbReference type="RefSeq" id="WP_094926272.1">
    <property type="nucleotide sequence ID" value="NZ_NPIA01000009.1"/>
</dbReference>
<protein>
    <submittedName>
        <fullName evidence="5">Uncharacterized protein</fullName>
    </submittedName>
</protein>
<keyword evidence="6" id="KW-1185">Reference proteome</keyword>
<dbReference type="InterPro" id="IPR054530">
    <property type="entry name" value="TcaA_4th"/>
</dbReference>
<dbReference type="AlphaFoldDB" id="A0A263BQM6"/>
<dbReference type="GO" id="GO:0005886">
    <property type="term" value="C:plasma membrane"/>
    <property type="evidence" value="ECO:0007669"/>
    <property type="project" value="UniProtKB-SubCell"/>
</dbReference>
<dbReference type="Proteomes" id="UP000217083">
    <property type="component" value="Unassembled WGS sequence"/>
</dbReference>
<reference evidence="5 6" key="2">
    <citation type="submission" date="2017-09" db="EMBL/GenBank/DDBJ databases">
        <title>Bacillus patelloidae sp. nov., isolated from the intestinal tract of a marine limpet.</title>
        <authorList>
            <person name="Liu R."/>
            <person name="Dong C."/>
            <person name="Shao Z."/>
        </authorList>
    </citation>
    <scope>NUCLEOTIDE SEQUENCE [LARGE SCALE GENOMIC DNA]</scope>
    <source>
        <strain evidence="5 6">SA5d-4</strain>
    </source>
</reference>
<dbReference type="Pfam" id="PF22820">
    <property type="entry name" value="TcaA_3rd_4th"/>
    <property type="match status" value="1"/>
</dbReference>
<feature type="transmembrane region" description="Helical" evidence="1">
    <location>
        <begin position="12"/>
        <end position="36"/>
    </location>
</feature>
<comment type="caution">
    <text evidence="5">The sequence shown here is derived from an EMBL/GenBank/DDBJ whole genome shotgun (WGS) entry which is preliminary data.</text>
</comment>
<organism evidence="5 6">
    <name type="scientific">Lottiidibacillus patelloidae</name>
    <dbReference type="NCBI Taxonomy" id="2670334"/>
    <lineage>
        <taxon>Bacteria</taxon>
        <taxon>Bacillati</taxon>
        <taxon>Bacillota</taxon>
        <taxon>Bacilli</taxon>
        <taxon>Bacillales</taxon>
        <taxon>Bacillaceae</taxon>
        <taxon>Lottiidibacillus</taxon>
    </lineage>
</organism>
<sequence length="418" mass="49171">MITARSNFKRKNALLYSIVVIFLLSIFFFVSSLFVAKEKSLATIEEAFLNNDVEVLQKLLTSTDSELEMSRMNIEMFLGYLERYKIEEKTLLEAIREGKEHHLLAITTKKKWYFFEEYVFAIKPFYIEMAIDPHIQEIEIVGIENLIPNGADKVRSSPLMPGAHQLYVTHVTEYGPVYKSKLSIPVFRTTANQHHIVKQEVKTRYIEFQAYDAYGGTLLINGKPTNIIVDTNDRVKKIYGIPTDGTYAISVKKKFPWGEYTSAEVKILSNIERVRLNPLNEEMVQEIHSVMVEFGESWQVAFNNNDPTRLKHVTPKMREHLGGRIKEFYSYGVTRLEEINVWNLSVSERELITLSKEEVEEKKDLLLKQKEYYHTSGFTSERYNIDRYHPVFQYYLHYDMQDGKWYVYDEVREYDLYN</sequence>
<keyword evidence="1" id="KW-1133">Transmembrane helix</keyword>
<evidence type="ECO:0000259" key="4">
    <source>
        <dbReference type="Pfam" id="PF25155"/>
    </source>
</evidence>
<keyword evidence="1" id="KW-0472">Membrane</keyword>
<evidence type="ECO:0000259" key="2">
    <source>
        <dbReference type="Pfam" id="PF22813"/>
    </source>
</evidence>
<feature type="domain" description="YvbJ-like NTF2-like" evidence="4">
    <location>
        <begin position="289"/>
        <end position="409"/>
    </location>
</feature>
<proteinExistence type="predicted"/>
<dbReference type="Pfam" id="PF25155">
    <property type="entry name" value="NTF2_YvbJ"/>
    <property type="match status" value="1"/>
</dbReference>
<feature type="domain" description="TcaA 4th" evidence="3">
    <location>
        <begin position="205"/>
        <end position="273"/>
    </location>
</feature>
<dbReference type="EMBL" id="NPIA01000009">
    <property type="protein sequence ID" value="OZM56014.1"/>
    <property type="molecule type" value="Genomic_DNA"/>
</dbReference>
<dbReference type="InterPro" id="IPR054529">
    <property type="entry name" value="TcaA_2nd"/>
</dbReference>
<name>A0A263BQM6_9BACI</name>
<feature type="domain" description="TcaA second" evidence="2">
    <location>
        <begin position="37"/>
        <end position="121"/>
    </location>
</feature>
<dbReference type="InterPro" id="IPR056902">
    <property type="entry name" value="NTF2_YvbJ"/>
</dbReference>
<dbReference type="PANTHER" id="PTHR40038">
    <property type="entry name" value="MEMBRANE-ASSOCIATED PROTEIN TCAA"/>
    <property type="match status" value="1"/>
</dbReference>
<evidence type="ECO:0000256" key="1">
    <source>
        <dbReference type="SAM" id="Phobius"/>
    </source>
</evidence>
<dbReference type="PANTHER" id="PTHR40038:SF1">
    <property type="entry name" value="MEMBRANE-ASSOCIATED PROTEIN TCAA"/>
    <property type="match status" value="1"/>
</dbReference>
<dbReference type="Pfam" id="PF22813">
    <property type="entry name" value="TcaA_2nd"/>
    <property type="match status" value="1"/>
</dbReference>